<dbReference type="InterPro" id="IPR036397">
    <property type="entry name" value="RNaseH_sf"/>
</dbReference>
<keyword evidence="5" id="KW-0508">mRNA splicing</keyword>
<evidence type="ECO:0000256" key="3">
    <source>
        <dbReference type="ARBA" id="ARBA00022737"/>
    </source>
</evidence>
<dbReference type="FunFam" id="3.30.70.330:FF:000041">
    <property type="entry name" value="Epithelial splicing regulatory protein 1"/>
    <property type="match status" value="1"/>
</dbReference>
<evidence type="ECO:0000256" key="5">
    <source>
        <dbReference type="ARBA" id="ARBA00023187"/>
    </source>
</evidence>
<dbReference type="InterPro" id="IPR012677">
    <property type="entry name" value="Nucleotide-bd_a/b_plait_sf"/>
</dbReference>
<evidence type="ECO:0000259" key="8">
    <source>
        <dbReference type="PROSITE" id="PS50102"/>
    </source>
</evidence>
<evidence type="ECO:0000256" key="1">
    <source>
        <dbReference type="ARBA" id="ARBA00008866"/>
    </source>
</evidence>
<keyword evidence="4 6" id="KW-0694">RNA-binding</keyword>
<organism evidence="9">
    <name type="scientific">Hydra vulgaris</name>
    <name type="common">Hydra</name>
    <name type="synonym">Hydra attenuata</name>
    <dbReference type="NCBI Taxonomy" id="6087"/>
    <lineage>
        <taxon>Eukaryota</taxon>
        <taxon>Metazoa</taxon>
        <taxon>Cnidaria</taxon>
        <taxon>Hydrozoa</taxon>
        <taxon>Hydroidolina</taxon>
        <taxon>Anthoathecata</taxon>
        <taxon>Aplanulata</taxon>
        <taxon>Hydridae</taxon>
        <taxon>Hydra</taxon>
    </lineage>
</organism>
<evidence type="ECO:0000256" key="6">
    <source>
        <dbReference type="PROSITE-ProRule" id="PRU00176"/>
    </source>
</evidence>
<evidence type="ECO:0000313" key="9">
    <source>
        <dbReference type="EMBL" id="CDG69435.1"/>
    </source>
</evidence>
<dbReference type="PROSITE" id="PS50102">
    <property type="entry name" value="RRM"/>
    <property type="match status" value="1"/>
</dbReference>
<dbReference type="CDD" id="cd12508">
    <property type="entry name" value="RRM2_ESRPs_Fusilli"/>
    <property type="match status" value="1"/>
</dbReference>
<dbReference type="EMBL" id="HAAD01003203">
    <property type="protein sequence ID" value="CDG69435.1"/>
    <property type="molecule type" value="mRNA"/>
</dbReference>
<dbReference type="InterPro" id="IPR000504">
    <property type="entry name" value="RRM_dom"/>
</dbReference>
<reference evidence="9" key="1">
    <citation type="journal article" date="2013" name="Genome Biol. Evol.">
        <title>Punctuated emergences of genetic and phenotypic innovations in eumetazoan, bilaterian, euteleostome, and hominidae ancestors.</title>
        <authorList>
            <person name="Wenger Y."/>
            <person name="Galliot B."/>
        </authorList>
    </citation>
    <scope>NUCLEOTIDE SEQUENCE</scope>
    <source>
        <tissue evidence="9">Whole animals</tissue>
    </source>
</reference>
<feature type="compositionally biased region" description="Acidic residues" evidence="7">
    <location>
        <begin position="761"/>
        <end position="774"/>
    </location>
</feature>
<protein>
    <submittedName>
        <fullName evidence="9">Epithelial splicing regulatory protein 1</fullName>
    </submittedName>
</protein>
<dbReference type="Gene3D" id="3.30.70.330">
    <property type="match status" value="3"/>
</dbReference>
<keyword evidence="2" id="KW-0507">mRNA processing</keyword>
<accession>T2MC02</accession>
<dbReference type="SUPFAM" id="SSF54928">
    <property type="entry name" value="RNA-binding domain, RBD"/>
    <property type="match status" value="2"/>
</dbReference>
<feature type="region of interest" description="Disordered" evidence="7">
    <location>
        <begin position="743"/>
        <end position="779"/>
    </location>
</feature>
<feature type="region of interest" description="Disordered" evidence="7">
    <location>
        <begin position="565"/>
        <end position="592"/>
    </location>
</feature>
<sequence length="909" mass="102112">MLIVEKQNLVQPDVLVVWFVKVAGENEDLLGVDETPITNIQWIAIEVVENKIIREGEYIIFDESDNNEKVIEASNKELTLKEATKQFEQVILELSENDRIVRLVCENSLHIRQCLIPRAQQQEIKLGDIFLKYYDIRKEYRSFTEKNVTFKNLTEISEDMIIESKDVLSSLDKACRFCAKVTQHLLKEGHKFLKLESVSLTLNDGMPTGYVKDDTIVRARGLPWQVSDVDVAAFFTGLNIAKGGVALCLNVKGRRNGEALVRFESSEHRDMALRRHKHHLLGRYIEVYKGTAQEFLKIAKGPAAAMHAAAEFLTNGGEVIIRMRGLPFDATVHDVVEFFGDSPKVLQGKNGVMLISYPDGASTGDAFVLFETEAEGQFALKKHRENIGKRYVELFRSTRAELQQVLTMYNIGYQLVTPVPGQLPFPGSGLNDRALINQRLQALMNMSCLRMRGLPFSASHKDILNFLGNYKENVVGSVHIIYNLQGRPSGEAFVQLQTADQAHTCANDRHLKHLGERYIEVFQCSVQDMTWMLATSHANQLASQQLNHANKNVSIYHQQSPTYHTATAPQYHPSTPSPPPDTVGALNKASTSSQSSVDSNMVALSTFVEINLSAPVVEIKFSAPVLDKEDVDTAVETLNINNKILFKDINYTTVSDNVNNATATNHIKILNNSFEDKNADKADLNVNEDLNQNSIRFNQNEESVQATGLLSEISNNDEKLYYNLNNFENNFDKKNAKDEVEIENDSLKDDRADIETASEANEMEDKADEMGNEADETRVKADETANEVDEMLGEDDDEAINEADETAYETDNYKMVDKANVMEDNLFVTADVADETEDNADKMEDDVDENIENGVSLTDLSDKQNANYDEDLADKVFNGNNADEINYDNNENDADEIVNNADINDEQIY</sequence>
<evidence type="ECO:0000256" key="7">
    <source>
        <dbReference type="SAM" id="MobiDB-lite"/>
    </source>
</evidence>
<name>T2MC02_HYDVU</name>
<keyword evidence="3" id="KW-0677">Repeat</keyword>
<proteinExistence type="evidence at transcript level"/>
<feature type="compositionally biased region" description="Basic and acidic residues" evidence="7">
    <location>
        <begin position="743"/>
        <end position="754"/>
    </location>
</feature>
<feature type="domain" description="RRM" evidence="8">
    <location>
        <begin position="215"/>
        <end position="292"/>
    </location>
</feature>
<dbReference type="GO" id="GO:0003723">
    <property type="term" value="F:RNA binding"/>
    <property type="evidence" value="ECO:0007669"/>
    <property type="project" value="UniProtKB-UniRule"/>
</dbReference>
<dbReference type="InterPro" id="IPR035979">
    <property type="entry name" value="RBD_domain_sf"/>
</dbReference>
<dbReference type="PANTHER" id="PTHR13976">
    <property type="entry name" value="HETEROGENEOUS NUCLEAR RIBONUCLEOPROTEIN-RELATED"/>
    <property type="match status" value="1"/>
</dbReference>
<dbReference type="AlphaFoldDB" id="T2MC02"/>
<evidence type="ECO:0000256" key="2">
    <source>
        <dbReference type="ARBA" id="ARBA00022664"/>
    </source>
</evidence>
<dbReference type="GO" id="GO:0008380">
    <property type="term" value="P:RNA splicing"/>
    <property type="evidence" value="ECO:0007669"/>
    <property type="project" value="UniProtKB-KW"/>
</dbReference>
<comment type="similarity">
    <text evidence="1">Belongs to the ESRP family.</text>
</comment>
<dbReference type="SMART" id="SM00360">
    <property type="entry name" value="RRM"/>
    <property type="match status" value="3"/>
</dbReference>
<dbReference type="GO" id="GO:0006397">
    <property type="term" value="P:mRNA processing"/>
    <property type="evidence" value="ECO:0007669"/>
    <property type="project" value="UniProtKB-KW"/>
</dbReference>
<gene>
    <name evidence="9" type="primary">ESRP1</name>
</gene>
<dbReference type="OrthoDB" id="431068at2759"/>
<dbReference type="InterPro" id="IPR050666">
    <property type="entry name" value="ESRP"/>
</dbReference>
<dbReference type="Gene3D" id="3.30.420.10">
    <property type="entry name" value="Ribonuclease H-like superfamily/Ribonuclease H"/>
    <property type="match status" value="1"/>
</dbReference>
<evidence type="ECO:0000256" key="4">
    <source>
        <dbReference type="ARBA" id="ARBA00022884"/>
    </source>
</evidence>